<dbReference type="PANTHER" id="PTHR43712:SF11">
    <property type="entry name" value="O-METHYLTRANSFERASE (AFU_ORTHOLOGUE AFUA_2G17820)-RELATED"/>
    <property type="match status" value="1"/>
</dbReference>
<evidence type="ECO:0000256" key="1">
    <source>
        <dbReference type="ARBA" id="ARBA00022603"/>
    </source>
</evidence>
<dbReference type="RefSeq" id="XP_025579194.1">
    <property type="nucleotide sequence ID" value="XM_025715395.1"/>
</dbReference>
<dbReference type="GO" id="GO:0008171">
    <property type="term" value="F:O-methyltransferase activity"/>
    <property type="evidence" value="ECO:0007669"/>
    <property type="project" value="InterPro"/>
</dbReference>
<dbReference type="GO" id="GO:0032259">
    <property type="term" value="P:methylation"/>
    <property type="evidence" value="ECO:0007669"/>
    <property type="project" value="UniProtKB-KW"/>
</dbReference>
<dbReference type="InterPro" id="IPR001077">
    <property type="entry name" value="COMT_C"/>
</dbReference>
<evidence type="ECO:0000313" key="5">
    <source>
        <dbReference type="EMBL" id="RAL04867.1"/>
    </source>
</evidence>
<protein>
    <submittedName>
        <fullName evidence="5">S-adenosyl-L-methionine-dependent methyltransferase</fullName>
    </submittedName>
</protein>
<keyword evidence="3" id="KW-0949">S-adenosyl-L-methionine</keyword>
<dbReference type="PROSITE" id="PS51683">
    <property type="entry name" value="SAM_OMT_II"/>
    <property type="match status" value="1"/>
</dbReference>
<accession>A0A395HAC1</accession>
<keyword evidence="2 5" id="KW-0808">Transferase</keyword>
<dbReference type="VEuPathDB" id="FungiDB:BO80DRAFT_346926"/>
<evidence type="ECO:0000256" key="2">
    <source>
        <dbReference type="ARBA" id="ARBA00022679"/>
    </source>
</evidence>
<sequence length="397" mass="43869">MASLSPAQAIAAVTAALAQLPPAESIPESDRLQLLGVMDQVRVAMEPPILTARNLCFAHYGLVGIRGRFPPDHRAVGGDGQGRKLRCVRSAIDGSSVGRILRLLAANHLVIQAADQTYQPLPLALGFTTGSPLAEVIKHFYTNMRASAFLDEYLASHEYRNPEDAWNAPFQWAYQTQEHHFAWLQTHPEDQHAFNVVMGLNRQLDGAQWFDVYPVEDKLRVSPHRVRLVDVGGGLGHDVARCKARFPDMPGKLVVEDLPAVIREIQTPLGEDVEAIACDMFAAQPVHGAKAYYLRTVLHDWPDQQALQVLGRIHEAMAEDSVLLVNENTLPEQAAPAGSVAVDILMMELYASLERTEKQWIDLLQRAHFTVVKVWRAESQGVGSHALYEAVPVGRAL</sequence>
<dbReference type="SUPFAM" id="SSF53335">
    <property type="entry name" value="S-adenosyl-L-methionine-dependent methyltransferases"/>
    <property type="match status" value="1"/>
</dbReference>
<evidence type="ECO:0000313" key="6">
    <source>
        <dbReference type="Proteomes" id="UP000249402"/>
    </source>
</evidence>
<evidence type="ECO:0000259" key="4">
    <source>
        <dbReference type="Pfam" id="PF00891"/>
    </source>
</evidence>
<organism evidence="5 6">
    <name type="scientific">Aspergillus ibericus CBS 121593</name>
    <dbReference type="NCBI Taxonomy" id="1448316"/>
    <lineage>
        <taxon>Eukaryota</taxon>
        <taxon>Fungi</taxon>
        <taxon>Dikarya</taxon>
        <taxon>Ascomycota</taxon>
        <taxon>Pezizomycotina</taxon>
        <taxon>Eurotiomycetes</taxon>
        <taxon>Eurotiomycetidae</taxon>
        <taxon>Eurotiales</taxon>
        <taxon>Aspergillaceae</taxon>
        <taxon>Aspergillus</taxon>
        <taxon>Aspergillus subgen. Circumdati</taxon>
    </lineage>
</organism>
<dbReference type="PANTHER" id="PTHR43712">
    <property type="entry name" value="PUTATIVE (AFU_ORTHOLOGUE AFUA_4G14580)-RELATED"/>
    <property type="match status" value="1"/>
</dbReference>
<keyword evidence="1 5" id="KW-0489">Methyltransferase</keyword>
<dbReference type="InterPro" id="IPR029063">
    <property type="entry name" value="SAM-dependent_MTases_sf"/>
</dbReference>
<dbReference type="GO" id="GO:0044550">
    <property type="term" value="P:secondary metabolite biosynthetic process"/>
    <property type="evidence" value="ECO:0007669"/>
    <property type="project" value="UniProtKB-ARBA"/>
</dbReference>
<proteinExistence type="predicted"/>
<dbReference type="GeneID" id="37220260"/>
<dbReference type="EMBL" id="KZ824423">
    <property type="protein sequence ID" value="RAL04867.1"/>
    <property type="molecule type" value="Genomic_DNA"/>
</dbReference>
<dbReference type="Proteomes" id="UP000249402">
    <property type="component" value="Unassembled WGS sequence"/>
</dbReference>
<keyword evidence="6" id="KW-1185">Reference proteome</keyword>
<name>A0A395HAC1_9EURO</name>
<dbReference type="Gene3D" id="3.40.50.150">
    <property type="entry name" value="Vaccinia Virus protein VP39"/>
    <property type="match status" value="1"/>
</dbReference>
<gene>
    <name evidence="5" type="ORF">BO80DRAFT_346926</name>
</gene>
<dbReference type="AlphaFoldDB" id="A0A395HAC1"/>
<feature type="domain" description="O-methyltransferase C-terminal" evidence="4">
    <location>
        <begin position="171"/>
        <end position="369"/>
    </location>
</feature>
<reference evidence="5 6" key="1">
    <citation type="submission" date="2018-02" db="EMBL/GenBank/DDBJ databases">
        <title>The genomes of Aspergillus section Nigri reveals drivers in fungal speciation.</title>
        <authorList>
            <consortium name="DOE Joint Genome Institute"/>
            <person name="Vesth T.C."/>
            <person name="Nybo J."/>
            <person name="Theobald S."/>
            <person name="Brandl J."/>
            <person name="Frisvad J.C."/>
            <person name="Nielsen K.F."/>
            <person name="Lyhne E.K."/>
            <person name="Kogle M.E."/>
            <person name="Kuo A."/>
            <person name="Riley R."/>
            <person name="Clum A."/>
            <person name="Nolan M."/>
            <person name="Lipzen A."/>
            <person name="Salamov A."/>
            <person name="Henrissat B."/>
            <person name="Wiebenga A."/>
            <person name="De vries R.P."/>
            <person name="Grigoriev I.V."/>
            <person name="Mortensen U.H."/>
            <person name="Andersen M.R."/>
            <person name="Baker S.E."/>
        </authorList>
    </citation>
    <scope>NUCLEOTIDE SEQUENCE [LARGE SCALE GENOMIC DNA]</scope>
    <source>
        <strain evidence="5 6">CBS 121593</strain>
    </source>
</reference>
<dbReference type="InterPro" id="IPR016461">
    <property type="entry name" value="COMT-like"/>
</dbReference>
<evidence type="ECO:0000256" key="3">
    <source>
        <dbReference type="ARBA" id="ARBA00022691"/>
    </source>
</evidence>
<dbReference type="Pfam" id="PF00891">
    <property type="entry name" value="Methyltransf_2"/>
    <property type="match status" value="1"/>
</dbReference>
<dbReference type="OrthoDB" id="1535081at2759"/>